<dbReference type="InterPro" id="IPR029058">
    <property type="entry name" value="AB_hydrolase_fold"/>
</dbReference>
<evidence type="ECO:0000256" key="2">
    <source>
        <dbReference type="SAM" id="SignalP"/>
    </source>
</evidence>
<sequence>MATNMLITGFCIITFISTLSPTPTTSLPFIVFHGIADQCNSKRLQNLTATLSSLSGAHGDCIEIGNGVLDSFFMPIEKQIEIACKKVKNMSKLAQGYNLVAESQGNMVGRGVIELCDGGPPVKNFIALAGPHAGIASPPLCNVTRSCIIQASLINLGVYTKFVQERLAPAGYIRIPTDIEGYKVGCKFLPKLNNEIAGQRNSTYKERFSSLQNVVLFEQDRALVPRETSWFGQYEDGSWNRILPVQQTKLYTEDWIGLRALDEAGKVKFVSVTGDHLQFSLSDMQRHVIPYLISVEE</sequence>
<evidence type="ECO:0000313" key="4">
    <source>
        <dbReference type="Proteomes" id="UP000077755"/>
    </source>
</evidence>
<gene>
    <name evidence="3" type="ORF">DCAR_0729301</name>
</gene>
<name>A0AAF0XMN6_DAUCS</name>
<evidence type="ECO:0008006" key="5">
    <source>
        <dbReference type="Google" id="ProtNLM"/>
    </source>
</evidence>
<dbReference type="Gene3D" id="3.40.50.1820">
    <property type="entry name" value="alpha/beta hydrolase"/>
    <property type="match status" value="1"/>
</dbReference>
<evidence type="ECO:0000313" key="3">
    <source>
        <dbReference type="EMBL" id="WOH09842.1"/>
    </source>
</evidence>
<protein>
    <recommendedName>
        <fullName evidence="5">Palmitoyl-protein thioesterase 1</fullName>
    </recommendedName>
</protein>
<dbReference type="AlphaFoldDB" id="A0AAF0XMN6"/>
<evidence type="ECO:0000256" key="1">
    <source>
        <dbReference type="ARBA" id="ARBA00022801"/>
    </source>
</evidence>
<proteinExistence type="predicted"/>
<keyword evidence="1" id="KW-0378">Hydrolase</keyword>
<dbReference type="EMBL" id="CP093349">
    <property type="protein sequence ID" value="WOH09842.1"/>
    <property type="molecule type" value="Genomic_DNA"/>
</dbReference>
<reference evidence="3" key="2">
    <citation type="submission" date="2022-03" db="EMBL/GenBank/DDBJ databases">
        <title>Draft title - Genomic analysis of global carrot germplasm unveils the trajectory of domestication and the origin of high carotenoid orange carrot.</title>
        <authorList>
            <person name="Iorizzo M."/>
            <person name="Ellison S."/>
            <person name="Senalik D."/>
            <person name="Macko-Podgorni A."/>
            <person name="Grzebelus D."/>
            <person name="Bostan H."/>
            <person name="Rolling W."/>
            <person name="Curaba J."/>
            <person name="Simon P."/>
        </authorList>
    </citation>
    <scope>NUCLEOTIDE SEQUENCE</scope>
    <source>
        <tissue evidence="3">Leaf</tissue>
    </source>
</reference>
<keyword evidence="4" id="KW-1185">Reference proteome</keyword>
<feature type="signal peptide" evidence="2">
    <location>
        <begin position="1"/>
        <end position="26"/>
    </location>
</feature>
<feature type="chain" id="PRO_5042019197" description="Palmitoyl-protein thioesterase 1" evidence="2">
    <location>
        <begin position="27"/>
        <end position="297"/>
    </location>
</feature>
<dbReference type="PANTHER" id="PTHR11247:SF79">
    <property type="entry name" value="ALPHA_BETA-HYDROLASES SUPERFAMILY PROTEIN"/>
    <property type="match status" value="1"/>
</dbReference>
<reference evidence="3" key="1">
    <citation type="journal article" date="2016" name="Nat. Genet.">
        <title>A high-quality carrot genome assembly provides new insights into carotenoid accumulation and asterid genome evolution.</title>
        <authorList>
            <person name="Iorizzo M."/>
            <person name="Ellison S."/>
            <person name="Senalik D."/>
            <person name="Zeng P."/>
            <person name="Satapoomin P."/>
            <person name="Huang J."/>
            <person name="Bowman M."/>
            <person name="Iovene M."/>
            <person name="Sanseverino W."/>
            <person name="Cavagnaro P."/>
            <person name="Yildiz M."/>
            <person name="Macko-Podgorni A."/>
            <person name="Moranska E."/>
            <person name="Grzebelus E."/>
            <person name="Grzebelus D."/>
            <person name="Ashrafi H."/>
            <person name="Zheng Z."/>
            <person name="Cheng S."/>
            <person name="Spooner D."/>
            <person name="Van Deynze A."/>
            <person name="Simon P."/>
        </authorList>
    </citation>
    <scope>NUCLEOTIDE SEQUENCE</scope>
    <source>
        <tissue evidence="3">Leaf</tissue>
    </source>
</reference>
<dbReference type="GO" id="GO:0016790">
    <property type="term" value="F:thiolester hydrolase activity"/>
    <property type="evidence" value="ECO:0007669"/>
    <property type="project" value="TreeGrafter"/>
</dbReference>
<keyword evidence="2" id="KW-0732">Signal</keyword>
<accession>A0AAF0XMN6</accession>
<organism evidence="3 4">
    <name type="scientific">Daucus carota subsp. sativus</name>
    <name type="common">Carrot</name>
    <dbReference type="NCBI Taxonomy" id="79200"/>
    <lineage>
        <taxon>Eukaryota</taxon>
        <taxon>Viridiplantae</taxon>
        <taxon>Streptophyta</taxon>
        <taxon>Embryophyta</taxon>
        <taxon>Tracheophyta</taxon>
        <taxon>Spermatophyta</taxon>
        <taxon>Magnoliopsida</taxon>
        <taxon>eudicotyledons</taxon>
        <taxon>Gunneridae</taxon>
        <taxon>Pentapetalae</taxon>
        <taxon>asterids</taxon>
        <taxon>campanulids</taxon>
        <taxon>Apiales</taxon>
        <taxon>Apiaceae</taxon>
        <taxon>Apioideae</taxon>
        <taxon>Scandiceae</taxon>
        <taxon>Daucinae</taxon>
        <taxon>Daucus</taxon>
        <taxon>Daucus sect. Daucus</taxon>
    </lineage>
</organism>
<dbReference type="SUPFAM" id="SSF53474">
    <property type="entry name" value="alpha/beta-Hydrolases"/>
    <property type="match status" value="1"/>
</dbReference>
<dbReference type="Proteomes" id="UP000077755">
    <property type="component" value="Chromosome 7"/>
</dbReference>
<dbReference type="PANTHER" id="PTHR11247">
    <property type="entry name" value="PALMITOYL-PROTEIN THIOESTERASE/DOLICHYLDIPHOSPHATASE 1"/>
    <property type="match status" value="1"/>
</dbReference>
<dbReference type="Pfam" id="PF02089">
    <property type="entry name" value="Palm_thioest"/>
    <property type="match status" value="1"/>
</dbReference>